<dbReference type="GO" id="GO:0071555">
    <property type="term" value="P:cell wall organization"/>
    <property type="evidence" value="ECO:0007669"/>
    <property type="project" value="UniProtKB-UniRule"/>
</dbReference>
<dbReference type="PATRIC" id="fig|1603606.3.peg.1252"/>
<keyword evidence="5 7" id="KW-0573">Peptidoglycan synthesis</keyword>
<dbReference type="InterPro" id="IPR005490">
    <property type="entry name" value="LD_TPept_cat_dom"/>
</dbReference>
<evidence type="ECO:0000313" key="9">
    <source>
        <dbReference type="EMBL" id="ALC15928.1"/>
    </source>
</evidence>
<dbReference type="GO" id="GO:0009252">
    <property type="term" value="P:peptidoglycan biosynthetic process"/>
    <property type="evidence" value="ECO:0007669"/>
    <property type="project" value="UniProtKB-UniPathway"/>
</dbReference>
<comment type="pathway">
    <text evidence="1 7">Cell wall biogenesis; peptidoglycan biosynthesis.</text>
</comment>
<keyword evidence="4 7" id="KW-0133">Cell shape</keyword>
<evidence type="ECO:0000313" key="10">
    <source>
        <dbReference type="Proteomes" id="UP000057158"/>
    </source>
</evidence>
<dbReference type="PROSITE" id="PS52029">
    <property type="entry name" value="LD_TPASE"/>
    <property type="match status" value="1"/>
</dbReference>
<dbReference type="Gene3D" id="2.40.440.10">
    <property type="entry name" value="L,D-transpeptidase catalytic domain-like"/>
    <property type="match status" value="1"/>
</dbReference>
<dbReference type="InterPro" id="IPR038063">
    <property type="entry name" value="Transpep_catalytic_dom"/>
</dbReference>
<dbReference type="Pfam" id="PF03734">
    <property type="entry name" value="YkuD"/>
    <property type="match status" value="1"/>
</dbReference>
<evidence type="ECO:0000256" key="4">
    <source>
        <dbReference type="ARBA" id="ARBA00022960"/>
    </source>
</evidence>
<dbReference type="Proteomes" id="UP000057158">
    <property type="component" value="Chromosome"/>
</dbReference>
<evidence type="ECO:0000256" key="5">
    <source>
        <dbReference type="ARBA" id="ARBA00022984"/>
    </source>
</evidence>
<sequence>MSPRAWTIFLLAVAIAVCGGCTDKPAPPEVPLALRQEQDLLGAGALSGFPVEYATYEGELSAAKALWQQEQQRLRWLRDDEAISAAFRHVLTTGDELATAMSGRRLSEGKALDRRRQSLQKQVSVLRDLSAALKDRRLASRRLVQVEIRLSEIDRLLGAGEQEEAENRLAEAESDLRVVVAAQKPVLERFADRKQIARWITQFDEAMAASRRSGSDLIVVQKVERTLTIYRKGKKWARYSVGLGSNGLSDKRHAGDKATPEGNYRVERKLPNSKYFRALLIDYPNAADRQNFRQARRDGLLKNNAAIGGLIEIHGGGSLGITDGCVALDNHAMALLYEQIAVGTPVLIIGTIDHDNLIASALRQLP</sequence>
<dbReference type="GO" id="GO:0004180">
    <property type="term" value="F:carboxypeptidase activity"/>
    <property type="evidence" value="ECO:0007669"/>
    <property type="project" value="UniProtKB-ARBA"/>
</dbReference>
<feature type="active site" description="Nucleophile" evidence="7">
    <location>
        <position position="325"/>
    </location>
</feature>
<dbReference type="EMBL" id="CP010802">
    <property type="protein sequence ID" value="ALC15928.1"/>
    <property type="molecule type" value="Genomic_DNA"/>
</dbReference>
<keyword evidence="10" id="KW-1185">Reference proteome</keyword>
<dbReference type="UniPathway" id="UPA00219"/>
<dbReference type="GO" id="GO:0008360">
    <property type="term" value="P:regulation of cell shape"/>
    <property type="evidence" value="ECO:0007669"/>
    <property type="project" value="UniProtKB-UniRule"/>
</dbReference>
<keyword evidence="3" id="KW-0808">Transferase</keyword>
<organism evidence="9 10">
    <name type="scientific">Desulfuromonas soudanensis</name>
    <dbReference type="NCBI Taxonomy" id="1603606"/>
    <lineage>
        <taxon>Bacteria</taxon>
        <taxon>Pseudomonadati</taxon>
        <taxon>Thermodesulfobacteriota</taxon>
        <taxon>Desulfuromonadia</taxon>
        <taxon>Desulfuromonadales</taxon>
        <taxon>Desulfuromonadaceae</taxon>
        <taxon>Desulfuromonas</taxon>
    </lineage>
</organism>
<comment type="similarity">
    <text evidence="2">Belongs to the YkuD family.</text>
</comment>
<dbReference type="PANTHER" id="PTHR36699">
    <property type="entry name" value="LD-TRANSPEPTIDASE"/>
    <property type="match status" value="1"/>
</dbReference>
<dbReference type="CDD" id="cd16913">
    <property type="entry name" value="YkuD_like"/>
    <property type="match status" value="1"/>
</dbReference>
<protein>
    <recommendedName>
        <fullName evidence="8">L,D-TPase catalytic domain-containing protein</fullName>
    </recommendedName>
</protein>
<dbReference type="RefSeq" id="WP_053550085.1">
    <property type="nucleotide sequence ID" value="NZ_CP010802.1"/>
</dbReference>
<keyword evidence="6 7" id="KW-0961">Cell wall biogenesis/degradation</keyword>
<evidence type="ECO:0000256" key="1">
    <source>
        <dbReference type="ARBA" id="ARBA00004752"/>
    </source>
</evidence>
<evidence type="ECO:0000256" key="6">
    <source>
        <dbReference type="ARBA" id="ARBA00023316"/>
    </source>
</evidence>
<proteinExistence type="inferred from homology"/>
<reference evidence="9 10" key="1">
    <citation type="submission" date="2015-07" db="EMBL/GenBank/DDBJ databases">
        <title>Isolation and Genomic Characterization of a Novel Halophilic Metal-Reducing Deltaproteobacterium from the Deep Subsurface.</title>
        <authorList>
            <person name="Badalamenti J.P."/>
            <person name="Summers Z.M."/>
            <person name="Gralnick J.A."/>
            <person name="Bond D.R."/>
        </authorList>
    </citation>
    <scope>NUCLEOTIDE SEQUENCE [LARGE SCALE GENOMIC DNA]</scope>
    <source>
        <strain evidence="9 10">WTL</strain>
    </source>
</reference>
<dbReference type="SUPFAM" id="SSF141523">
    <property type="entry name" value="L,D-transpeptidase catalytic domain-like"/>
    <property type="match status" value="1"/>
</dbReference>
<evidence type="ECO:0000259" key="8">
    <source>
        <dbReference type="PROSITE" id="PS52029"/>
    </source>
</evidence>
<dbReference type="KEGG" id="des:DSOUD_1146"/>
<evidence type="ECO:0000256" key="2">
    <source>
        <dbReference type="ARBA" id="ARBA00005992"/>
    </source>
</evidence>
<accession>A0A0M4CVT6</accession>
<evidence type="ECO:0000256" key="7">
    <source>
        <dbReference type="PROSITE-ProRule" id="PRU01373"/>
    </source>
</evidence>
<feature type="active site" description="Proton donor/acceptor" evidence="7">
    <location>
        <position position="314"/>
    </location>
</feature>
<feature type="domain" description="L,D-TPase catalytic" evidence="8">
    <location>
        <begin position="216"/>
        <end position="349"/>
    </location>
</feature>
<dbReference type="PANTHER" id="PTHR36699:SF1">
    <property type="entry name" value="L,D-TRANSPEPTIDASE YAFK-RELATED"/>
    <property type="match status" value="1"/>
</dbReference>
<dbReference type="OrthoDB" id="9809748at2"/>
<name>A0A0M4CVT6_9BACT</name>
<dbReference type="STRING" id="1603606.DSOUD_1146"/>
<dbReference type="GO" id="GO:0016740">
    <property type="term" value="F:transferase activity"/>
    <property type="evidence" value="ECO:0007669"/>
    <property type="project" value="UniProtKB-KW"/>
</dbReference>
<evidence type="ECO:0000256" key="3">
    <source>
        <dbReference type="ARBA" id="ARBA00022679"/>
    </source>
</evidence>
<dbReference type="AlphaFoldDB" id="A0A0M4CVT6"/>
<gene>
    <name evidence="9" type="ORF">DSOUD_1146</name>
</gene>